<sequence length="84" mass="9579">MLRAKLTSKGQITIPVAVRRKFNLQPGDELIFDFDNKGEIKVKPLKKKTLTELFATLKTNKPYSSKSEVREEVAKELAKKFGLE</sequence>
<dbReference type="PANTHER" id="PTHR34860:SF6">
    <property type="entry name" value="REPRESSOR-LIKE PROTEIN SSO7C3"/>
    <property type="match status" value="1"/>
</dbReference>
<dbReference type="Proteomes" id="UP000187338">
    <property type="component" value="Unassembled WGS sequence"/>
</dbReference>
<accession>A0A1L8CZW7</accession>
<dbReference type="PROSITE" id="PS51740">
    <property type="entry name" value="SPOVT_ABRB"/>
    <property type="match status" value="1"/>
</dbReference>
<gene>
    <name evidence="3" type="ORF">ciss_03930</name>
</gene>
<dbReference type="PANTHER" id="PTHR34860">
    <property type="entry name" value="REPRESSOR-LIKE PROTEIN SSO7C3"/>
    <property type="match status" value="1"/>
</dbReference>
<dbReference type="Gene3D" id="2.10.260.10">
    <property type="match status" value="1"/>
</dbReference>
<organism evidence="3 4">
    <name type="scientific">Carboxydothermus islandicus</name>
    <dbReference type="NCBI Taxonomy" id="661089"/>
    <lineage>
        <taxon>Bacteria</taxon>
        <taxon>Bacillati</taxon>
        <taxon>Bacillota</taxon>
        <taxon>Clostridia</taxon>
        <taxon>Thermoanaerobacterales</taxon>
        <taxon>Thermoanaerobacteraceae</taxon>
        <taxon>Carboxydothermus</taxon>
    </lineage>
</organism>
<dbReference type="InterPro" id="IPR037914">
    <property type="entry name" value="SpoVT-AbrB_sf"/>
</dbReference>
<dbReference type="NCBIfam" id="TIGR01439">
    <property type="entry name" value="lp_hng_hel_AbrB"/>
    <property type="match status" value="1"/>
</dbReference>
<dbReference type="InterPro" id="IPR052975">
    <property type="entry name" value="Repressor-like_regulatory"/>
</dbReference>
<feature type="domain" description="SpoVT-AbrB" evidence="2">
    <location>
        <begin position="1"/>
        <end position="47"/>
    </location>
</feature>
<dbReference type="STRING" id="661089.ciss_03930"/>
<proteinExistence type="predicted"/>
<dbReference type="GO" id="GO:0003677">
    <property type="term" value="F:DNA binding"/>
    <property type="evidence" value="ECO:0007669"/>
    <property type="project" value="UniProtKB-UniRule"/>
</dbReference>
<dbReference type="EMBL" id="BDJL01000007">
    <property type="protein sequence ID" value="GAV24460.1"/>
    <property type="molecule type" value="Genomic_DNA"/>
</dbReference>
<keyword evidence="1" id="KW-0238">DNA-binding</keyword>
<dbReference type="Pfam" id="PF04014">
    <property type="entry name" value="MazE_antitoxin"/>
    <property type="match status" value="1"/>
</dbReference>
<protein>
    <submittedName>
        <fullName evidence="3">Transcriptional regulator, AbrB family</fullName>
    </submittedName>
</protein>
<comment type="caution">
    <text evidence="3">The sequence shown here is derived from an EMBL/GenBank/DDBJ whole genome shotgun (WGS) entry which is preliminary data.</text>
</comment>
<evidence type="ECO:0000313" key="4">
    <source>
        <dbReference type="Proteomes" id="UP000187338"/>
    </source>
</evidence>
<evidence type="ECO:0000313" key="3">
    <source>
        <dbReference type="EMBL" id="GAV24460.1"/>
    </source>
</evidence>
<name>A0A1L8CZW7_9THEO</name>
<evidence type="ECO:0000256" key="1">
    <source>
        <dbReference type="PROSITE-ProRule" id="PRU01076"/>
    </source>
</evidence>
<dbReference type="SMART" id="SM00966">
    <property type="entry name" value="SpoVT_AbrB"/>
    <property type="match status" value="1"/>
</dbReference>
<dbReference type="OrthoDB" id="9811597at2"/>
<dbReference type="RefSeq" id="WP_075864660.1">
    <property type="nucleotide sequence ID" value="NZ_BDJL01000007.1"/>
</dbReference>
<dbReference type="SUPFAM" id="SSF89447">
    <property type="entry name" value="AbrB/MazE/MraZ-like"/>
    <property type="match status" value="1"/>
</dbReference>
<keyword evidence="4" id="KW-1185">Reference proteome</keyword>
<reference evidence="4" key="1">
    <citation type="submission" date="2016-12" db="EMBL/GenBank/DDBJ databases">
        <title>Draft Genome Sequences od Carboxydothermus pertinax and islandicus, Hydrogenogenic Carboxydotrophic Bacteria.</title>
        <authorList>
            <person name="Fukuyama Y."/>
            <person name="Ohmae K."/>
            <person name="Yoneda Y."/>
            <person name="Yoshida T."/>
            <person name="Sako Y."/>
        </authorList>
    </citation>
    <scope>NUCLEOTIDE SEQUENCE [LARGE SCALE GENOMIC DNA]</scope>
    <source>
        <strain evidence="4">SET</strain>
    </source>
</reference>
<dbReference type="AlphaFoldDB" id="A0A1L8CZW7"/>
<evidence type="ECO:0000259" key="2">
    <source>
        <dbReference type="PROSITE" id="PS51740"/>
    </source>
</evidence>
<dbReference type="InterPro" id="IPR007159">
    <property type="entry name" value="SpoVT-AbrB_dom"/>
</dbReference>